<dbReference type="InterPro" id="IPR018170">
    <property type="entry name" value="Aldo/ket_reductase_CS"/>
</dbReference>
<dbReference type="InterPro" id="IPR020471">
    <property type="entry name" value="AKR"/>
</dbReference>
<evidence type="ECO:0000313" key="9">
    <source>
        <dbReference type="EMBL" id="MDK4307559.1"/>
    </source>
</evidence>
<dbReference type="SUPFAM" id="SSF51430">
    <property type="entry name" value="NAD(P)-linked oxidoreductase"/>
    <property type="match status" value="1"/>
</dbReference>
<comment type="similarity">
    <text evidence="1">Belongs to the aldo/keto reductase family.</text>
</comment>
<evidence type="ECO:0000256" key="5">
    <source>
        <dbReference type="PIRSR" id="PIRSR000097-2"/>
    </source>
</evidence>
<sequence>MGGMSNPQPMPTFDLNDSASMPQLGLGTYKISPDKVESIVRTAIELGYRHFDTARIYDNEEAVGRALNDAIKAGDVTREELYVVSKLWHDQHGKAEAKQGFSDSLRRLGVGYLDNFLIHWPYPQGGKYVETWESLLEISETDELVSAGVANFNAEHLEKLVAATGSAPSLNQIELHPGFHQPEQLAANQKIGTRVEAWSPLARGIVLQNPQLEMIAERVGASVAQVVLRYLLDKEISVVPKASSRERLAENAGAIDLRLLPEDTTTIDALAGMPGFGRIFGDPATFPDQA</sequence>
<evidence type="ECO:0000256" key="1">
    <source>
        <dbReference type="ARBA" id="ARBA00007905"/>
    </source>
</evidence>
<keyword evidence="3" id="KW-0560">Oxidoreductase</keyword>
<feature type="binding site" evidence="5">
    <location>
        <position position="119"/>
    </location>
    <ligand>
        <name>substrate</name>
    </ligand>
</feature>
<dbReference type="GO" id="GO:0016616">
    <property type="term" value="F:oxidoreductase activity, acting on the CH-OH group of donors, NAD or NADP as acceptor"/>
    <property type="evidence" value="ECO:0007669"/>
    <property type="project" value="UniProtKB-ARBA"/>
</dbReference>
<dbReference type="PRINTS" id="PR00069">
    <property type="entry name" value="ALDKETRDTASE"/>
</dbReference>
<dbReference type="Proteomes" id="UP001239759">
    <property type="component" value="Unassembled WGS sequence"/>
</dbReference>
<dbReference type="Pfam" id="PF00248">
    <property type="entry name" value="Aldo_ket_red"/>
    <property type="match status" value="1"/>
</dbReference>
<dbReference type="Proteomes" id="UP001224412">
    <property type="component" value="Unassembled WGS sequence"/>
</dbReference>
<dbReference type="InterPro" id="IPR023210">
    <property type="entry name" value="NADP_OxRdtase_dom"/>
</dbReference>
<dbReference type="FunFam" id="3.20.20.100:FF:000002">
    <property type="entry name" value="2,5-diketo-D-gluconic acid reductase A"/>
    <property type="match status" value="1"/>
</dbReference>
<name>A0AAP4F5T8_9CORY</name>
<dbReference type="CDD" id="cd19071">
    <property type="entry name" value="AKR_AKR1-5-like"/>
    <property type="match status" value="1"/>
</dbReference>
<dbReference type="EMBL" id="JASNUQ010000001">
    <property type="protein sequence ID" value="MDK4289142.1"/>
    <property type="molecule type" value="Genomic_DNA"/>
</dbReference>
<evidence type="ECO:0000313" key="8">
    <source>
        <dbReference type="EMBL" id="MDK4289142.1"/>
    </source>
</evidence>
<evidence type="ECO:0000313" key="11">
    <source>
        <dbReference type="Proteomes" id="UP001239759"/>
    </source>
</evidence>
<dbReference type="PROSITE" id="PS00798">
    <property type="entry name" value="ALDOKETO_REDUCTASE_1"/>
    <property type="match status" value="1"/>
</dbReference>
<feature type="domain" description="NADP-dependent oxidoreductase" evidence="7">
    <location>
        <begin position="24"/>
        <end position="270"/>
    </location>
</feature>
<evidence type="ECO:0000256" key="3">
    <source>
        <dbReference type="ARBA" id="ARBA00023002"/>
    </source>
</evidence>
<evidence type="ECO:0000259" key="7">
    <source>
        <dbReference type="Pfam" id="PF00248"/>
    </source>
</evidence>
<dbReference type="PANTHER" id="PTHR43827:SF3">
    <property type="entry name" value="NADP-DEPENDENT OXIDOREDUCTASE DOMAIN-CONTAINING PROTEIN"/>
    <property type="match status" value="1"/>
</dbReference>
<evidence type="ECO:0000256" key="6">
    <source>
        <dbReference type="PIRSR" id="PIRSR000097-3"/>
    </source>
</evidence>
<keyword evidence="11" id="KW-1185">Reference proteome</keyword>
<reference evidence="9 11" key="1">
    <citation type="submission" date="2023-05" db="EMBL/GenBank/DDBJ databases">
        <title>Metabolic capabilities are highly conserved among human nasal-associated Corynebacterium species in pangenomic analyses.</title>
        <authorList>
            <person name="Tran T.H."/>
            <person name="Roberts A.Q."/>
            <person name="Escapa I.F."/>
            <person name="Gao W."/>
            <person name="Conlan S."/>
            <person name="Kong H."/>
            <person name="Segre J.A."/>
            <person name="Kelly M.S."/>
            <person name="Lemon K.P."/>
        </authorList>
    </citation>
    <scope>NUCLEOTIDE SEQUENCE</scope>
    <source>
        <strain evidence="9">KPL2773</strain>
        <strain evidence="8 11">KPL3772</strain>
    </source>
</reference>
<evidence type="ECO:0000313" key="10">
    <source>
        <dbReference type="Proteomes" id="UP001224412"/>
    </source>
</evidence>
<protein>
    <submittedName>
        <fullName evidence="9">Aldo/keto reductase</fullName>
    </submittedName>
</protein>
<keyword evidence="2" id="KW-0521">NADP</keyword>
<dbReference type="EMBL" id="JASNVH010000012">
    <property type="protein sequence ID" value="MDK4307559.1"/>
    <property type="molecule type" value="Genomic_DNA"/>
</dbReference>
<dbReference type="PANTHER" id="PTHR43827">
    <property type="entry name" value="2,5-DIKETO-D-GLUCONIC ACID REDUCTASE"/>
    <property type="match status" value="1"/>
</dbReference>
<proteinExistence type="inferred from homology"/>
<accession>A0AAP4F5T8</accession>
<dbReference type="Gene3D" id="3.20.20.100">
    <property type="entry name" value="NADP-dependent oxidoreductase domain"/>
    <property type="match status" value="1"/>
</dbReference>
<dbReference type="InterPro" id="IPR036812">
    <property type="entry name" value="NAD(P)_OxRdtase_dom_sf"/>
</dbReference>
<feature type="site" description="Lowers pKa of active site Tyr" evidence="6">
    <location>
        <position position="86"/>
    </location>
</feature>
<dbReference type="AlphaFoldDB" id="A0AAP4F5T8"/>
<evidence type="ECO:0000256" key="4">
    <source>
        <dbReference type="PIRSR" id="PIRSR000097-1"/>
    </source>
</evidence>
<gene>
    <name evidence="8" type="ORF">QPX23_00090</name>
    <name evidence="9" type="ORF">QPX42_08410</name>
</gene>
<dbReference type="PIRSF" id="PIRSF000097">
    <property type="entry name" value="AKR"/>
    <property type="match status" value="1"/>
</dbReference>
<comment type="caution">
    <text evidence="9">The sequence shown here is derived from an EMBL/GenBank/DDBJ whole genome shotgun (WGS) entry which is preliminary data.</text>
</comment>
<feature type="active site" description="Proton donor" evidence="4">
    <location>
        <position position="57"/>
    </location>
</feature>
<organism evidence="9 10">
    <name type="scientific">Corynebacterium pseudodiphtheriticum</name>
    <dbReference type="NCBI Taxonomy" id="37637"/>
    <lineage>
        <taxon>Bacteria</taxon>
        <taxon>Bacillati</taxon>
        <taxon>Actinomycetota</taxon>
        <taxon>Actinomycetes</taxon>
        <taxon>Mycobacteriales</taxon>
        <taxon>Corynebacteriaceae</taxon>
        <taxon>Corynebacterium</taxon>
    </lineage>
</organism>
<evidence type="ECO:0000256" key="2">
    <source>
        <dbReference type="ARBA" id="ARBA00022857"/>
    </source>
</evidence>